<dbReference type="PRINTS" id="PR00455">
    <property type="entry name" value="HTHTETR"/>
</dbReference>
<dbReference type="Proteomes" id="UP000647172">
    <property type="component" value="Unassembled WGS sequence"/>
</dbReference>
<name>A0A919JPK7_9ACTN</name>
<dbReference type="InterPro" id="IPR023772">
    <property type="entry name" value="DNA-bd_HTH_TetR-type_CS"/>
</dbReference>
<dbReference type="InterPro" id="IPR036271">
    <property type="entry name" value="Tet_transcr_reg_TetR-rel_C_sf"/>
</dbReference>
<feature type="region of interest" description="Disordered" evidence="3">
    <location>
        <begin position="1"/>
        <end position="170"/>
    </location>
</feature>
<dbReference type="PROSITE" id="PS50977">
    <property type="entry name" value="HTH_TETR_2"/>
    <property type="match status" value="1"/>
</dbReference>
<feature type="domain" description="HTH tetR-type" evidence="4">
    <location>
        <begin position="169"/>
        <end position="229"/>
    </location>
</feature>
<evidence type="ECO:0000256" key="3">
    <source>
        <dbReference type="SAM" id="MobiDB-lite"/>
    </source>
</evidence>
<evidence type="ECO:0000313" key="5">
    <source>
        <dbReference type="EMBL" id="GIE53052.1"/>
    </source>
</evidence>
<dbReference type="Gene3D" id="1.10.357.10">
    <property type="entry name" value="Tetracycline Repressor, domain 2"/>
    <property type="match status" value="1"/>
</dbReference>
<evidence type="ECO:0000256" key="2">
    <source>
        <dbReference type="PROSITE-ProRule" id="PRU00335"/>
    </source>
</evidence>
<dbReference type="EMBL" id="BOMQ01000078">
    <property type="protein sequence ID" value="GIE53052.1"/>
    <property type="molecule type" value="Genomic_DNA"/>
</dbReference>
<dbReference type="Pfam" id="PF17931">
    <property type="entry name" value="TetR_C_23"/>
    <property type="match status" value="1"/>
</dbReference>
<keyword evidence="1 2" id="KW-0238">DNA-binding</keyword>
<dbReference type="Pfam" id="PF00440">
    <property type="entry name" value="TetR_N"/>
    <property type="match status" value="1"/>
</dbReference>
<organism evidence="5 6">
    <name type="scientific">Actinoplanes nipponensis</name>
    <dbReference type="NCBI Taxonomy" id="135950"/>
    <lineage>
        <taxon>Bacteria</taxon>
        <taxon>Bacillati</taxon>
        <taxon>Actinomycetota</taxon>
        <taxon>Actinomycetes</taxon>
        <taxon>Micromonosporales</taxon>
        <taxon>Micromonosporaceae</taxon>
        <taxon>Actinoplanes</taxon>
    </lineage>
</organism>
<accession>A0A919JPK7</accession>
<feature type="compositionally biased region" description="Basic and acidic residues" evidence="3">
    <location>
        <begin position="28"/>
        <end position="57"/>
    </location>
</feature>
<proteinExistence type="predicted"/>
<dbReference type="InterPro" id="IPR050109">
    <property type="entry name" value="HTH-type_TetR-like_transc_reg"/>
</dbReference>
<reference evidence="5" key="1">
    <citation type="submission" date="2021-01" db="EMBL/GenBank/DDBJ databases">
        <title>Whole genome shotgun sequence of Actinoplanes nipponensis NBRC 14063.</title>
        <authorList>
            <person name="Komaki H."/>
            <person name="Tamura T."/>
        </authorList>
    </citation>
    <scope>NUCLEOTIDE SEQUENCE</scope>
    <source>
        <strain evidence="5">NBRC 14063</strain>
    </source>
</reference>
<feature type="compositionally biased region" description="Low complexity" evidence="3">
    <location>
        <begin position="135"/>
        <end position="151"/>
    </location>
</feature>
<dbReference type="InterPro" id="IPR041673">
    <property type="entry name" value="TetR_C_23"/>
</dbReference>
<sequence>MAGVTTSAADSAADEPGAGSPGLPLDQPPHRPAADERPAANERAAADERAAIDERAVAARAAETPAANTPPADEQTADQRATGVQPADQGATDQQATGVKAADQPATSVQATDEQDMSVELDDRVGSGALPAVTAGSSKPAASGSSGAAGATQERADSGDEKPRRARGEQTRQLILETALRLFRERGYTETTMRAVAKEAGVAVGNAYYYFDSKEHLIQGFYDRNQAAHRAAAEVVLATEKDFAARLRGVLHAGIDVNQPYHSFAATFFKTAAEPSSPLSPFSRESSPAREAAITIFRDVVDGSSAKLDPELRKELPELLWLGWMGVVLFWVYDRSPDQRRTRRLIDGVVPLVDRLVGLSRLRVLRPALRQILALLEMIRRED</sequence>
<feature type="compositionally biased region" description="Basic and acidic residues" evidence="3">
    <location>
        <begin position="154"/>
        <end position="170"/>
    </location>
</feature>
<feature type="DNA-binding region" description="H-T-H motif" evidence="2">
    <location>
        <begin position="192"/>
        <end position="211"/>
    </location>
</feature>
<evidence type="ECO:0000313" key="6">
    <source>
        <dbReference type="Proteomes" id="UP000647172"/>
    </source>
</evidence>
<dbReference type="SUPFAM" id="SSF46689">
    <property type="entry name" value="Homeodomain-like"/>
    <property type="match status" value="1"/>
</dbReference>
<dbReference type="InterPro" id="IPR001647">
    <property type="entry name" value="HTH_TetR"/>
</dbReference>
<dbReference type="GO" id="GO:0003700">
    <property type="term" value="F:DNA-binding transcription factor activity"/>
    <property type="evidence" value="ECO:0007669"/>
    <property type="project" value="TreeGrafter"/>
</dbReference>
<comment type="caution">
    <text evidence="5">The sequence shown here is derived from an EMBL/GenBank/DDBJ whole genome shotgun (WGS) entry which is preliminary data.</text>
</comment>
<feature type="compositionally biased region" description="Low complexity" evidence="3">
    <location>
        <begin position="58"/>
        <end position="74"/>
    </location>
</feature>
<dbReference type="PROSITE" id="PS01081">
    <property type="entry name" value="HTH_TETR_1"/>
    <property type="match status" value="1"/>
</dbReference>
<evidence type="ECO:0000256" key="1">
    <source>
        <dbReference type="ARBA" id="ARBA00023125"/>
    </source>
</evidence>
<gene>
    <name evidence="5" type="ORF">Ani05nite_65860</name>
</gene>
<dbReference type="PANTHER" id="PTHR30055">
    <property type="entry name" value="HTH-TYPE TRANSCRIPTIONAL REGULATOR RUTR"/>
    <property type="match status" value="1"/>
</dbReference>
<evidence type="ECO:0000259" key="4">
    <source>
        <dbReference type="PROSITE" id="PS50977"/>
    </source>
</evidence>
<dbReference type="InterPro" id="IPR009057">
    <property type="entry name" value="Homeodomain-like_sf"/>
</dbReference>
<keyword evidence="6" id="KW-1185">Reference proteome</keyword>
<dbReference type="PANTHER" id="PTHR30055:SF146">
    <property type="entry name" value="HTH-TYPE TRANSCRIPTIONAL DUAL REGULATOR CECR"/>
    <property type="match status" value="1"/>
</dbReference>
<protein>
    <recommendedName>
        <fullName evidence="4">HTH tetR-type domain-containing protein</fullName>
    </recommendedName>
</protein>
<dbReference type="SUPFAM" id="SSF48498">
    <property type="entry name" value="Tetracyclin repressor-like, C-terminal domain"/>
    <property type="match status" value="1"/>
</dbReference>
<dbReference type="AlphaFoldDB" id="A0A919JPK7"/>
<dbReference type="GO" id="GO:0000976">
    <property type="term" value="F:transcription cis-regulatory region binding"/>
    <property type="evidence" value="ECO:0007669"/>
    <property type="project" value="TreeGrafter"/>
</dbReference>